<evidence type="ECO:0000313" key="9">
    <source>
        <dbReference type="Proteomes" id="UP000594759"/>
    </source>
</evidence>
<keyword evidence="2 4" id="KW-0479">Metal-binding</keyword>
<dbReference type="Gene3D" id="1.10.760.10">
    <property type="entry name" value="Cytochrome c-like domain"/>
    <property type="match status" value="1"/>
</dbReference>
<name>A0A7S9Q1J0_9SPHI</name>
<dbReference type="InterPro" id="IPR009056">
    <property type="entry name" value="Cyt_c-like_dom"/>
</dbReference>
<feature type="region of interest" description="Disordered" evidence="5">
    <location>
        <begin position="237"/>
        <end position="272"/>
    </location>
</feature>
<keyword evidence="9" id="KW-1185">Reference proteome</keyword>
<dbReference type="InterPro" id="IPR050597">
    <property type="entry name" value="Cytochrome_c_Oxidase_Subunit"/>
</dbReference>
<dbReference type="EMBL" id="CP064939">
    <property type="protein sequence ID" value="QPH41797.1"/>
    <property type="molecule type" value="Genomic_DNA"/>
</dbReference>
<evidence type="ECO:0000256" key="5">
    <source>
        <dbReference type="SAM" id="MobiDB-lite"/>
    </source>
</evidence>
<feature type="compositionally biased region" description="Basic and acidic residues" evidence="5">
    <location>
        <begin position="243"/>
        <end position="261"/>
    </location>
</feature>
<dbReference type="GO" id="GO:0020037">
    <property type="term" value="F:heme binding"/>
    <property type="evidence" value="ECO:0007669"/>
    <property type="project" value="InterPro"/>
</dbReference>
<dbReference type="AlphaFoldDB" id="A0A7S9Q1J0"/>
<evidence type="ECO:0000256" key="2">
    <source>
        <dbReference type="ARBA" id="ARBA00022723"/>
    </source>
</evidence>
<evidence type="ECO:0000313" key="8">
    <source>
        <dbReference type="EMBL" id="QPH41797.1"/>
    </source>
</evidence>
<dbReference type="Pfam" id="PF13442">
    <property type="entry name" value="Cytochrome_CBB3"/>
    <property type="match status" value="1"/>
</dbReference>
<keyword evidence="6" id="KW-0472">Membrane</keyword>
<dbReference type="PANTHER" id="PTHR33751:SF1">
    <property type="entry name" value="CBB3-TYPE CYTOCHROME C OXIDASE SUBUNIT FIXP"/>
    <property type="match status" value="1"/>
</dbReference>
<dbReference type="SUPFAM" id="SSF46626">
    <property type="entry name" value="Cytochrome c"/>
    <property type="match status" value="1"/>
</dbReference>
<evidence type="ECO:0000259" key="7">
    <source>
        <dbReference type="PROSITE" id="PS51007"/>
    </source>
</evidence>
<dbReference type="InterPro" id="IPR032858">
    <property type="entry name" value="CcoP_N"/>
</dbReference>
<dbReference type="PROSITE" id="PS51007">
    <property type="entry name" value="CYTC"/>
    <property type="match status" value="1"/>
</dbReference>
<feature type="compositionally biased region" description="Polar residues" evidence="5">
    <location>
        <begin position="262"/>
        <end position="272"/>
    </location>
</feature>
<dbReference type="InterPro" id="IPR038414">
    <property type="entry name" value="CcoP_N_sf"/>
</dbReference>
<dbReference type="KEGG" id="pex:IZT61_06260"/>
<dbReference type="PANTHER" id="PTHR33751">
    <property type="entry name" value="CBB3-TYPE CYTOCHROME C OXIDASE SUBUNIT FIXP"/>
    <property type="match status" value="1"/>
</dbReference>
<evidence type="ECO:0000256" key="3">
    <source>
        <dbReference type="ARBA" id="ARBA00023004"/>
    </source>
</evidence>
<sequence>MLVLLFVSVTLLNAFKVLYNERQNPTPYAVPEKEVVLDYDVWLKTKKKQRSLWEKVLSLKPIEQEKDLEIEHAYDGIKELNNPVPTWFNVLFFGTMFFAVGYLFYYHIGGYGDLQDKEYEREMAMAQEEKAAYLEKSANTIDENSVLADNTPVTLEQGKGIFTGNCVVCHGDKGQGLIGPNLTDDFWLHGGGINNIFKTIKYGVPEKGMISWEKNLTPKQISAVANYILSLHGTNPAGAKAAQGEKYDEKDVKDSEMKSVKDSLNQANAAAK</sequence>
<organism evidence="8 9">
    <name type="scientific">Pedobacter endophyticus</name>
    <dbReference type="NCBI Taxonomy" id="2789740"/>
    <lineage>
        <taxon>Bacteria</taxon>
        <taxon>Pseudomonadati</taxon>
        <taxon>Bacteroidota</taxon>
        <taxon>Sphingobacteriia</taxon>
        <taxon>Sphingobacteriales</taxon>
        <taxon>Sphingobacteriaceae</taxon>
        <taxon>Pedobacter</taxon>
    </lineage>
</organism>
<feature type="transmembrane region" description="Helical" evidence="6">
    <location>
        <begin position="87"/>
        <end position="108"/>
    </location>
</feature>
<evidence type="ECO:0000256" key="6">
    <source>
        <dbReference type="SAM" id="Phobius"/>
    </source>
</evidence>
<dbReference type="InterPro" id="IPR036909">
    <property type="entry name" value="Cyt_c-like_dom_sf"/>
</dbReference>
<dbReference type="Pfam" id="PF14715">
    <property type="entry name" value="FixP_N"/>
    <property type="match status" value="1"/>
</dbReference>
<keyword evidence="6" id="KW-0812">Transmembrane</keyword>
<evidence type="ECO:0000256" key="1">
    <source>
        <dbReference type="ARBA" id="ARBA00022617"/>
    </source>
</evidence>
<proteinExistence type="predicted"/>
<keyword evidence="3 4" id="KW-0408">Iron</keyword>
<gene>
    <name evidence="8" type="ORF">IZT61_06260</name>
</gene>
<reference evidence="8 9" key="1">
    <citation type="submission" date="2020-11" db="EMBL/GenBank/DDBJ databases">
        <title>Pedobacter endophytica, an endophytic bacteria isolated form Carex pumila.</title>
        <authorList>
            <person name="Peng Y."/>
            <person name="Jiang L."/>
            <person name="Lee J."/>
        </authorList>
    </citation>
    <scope>NUCLEOTIDE SEQUENCE [LARGE SCALE GENOMIC DNA]</scope>
    <source>
        <strain evidence="8 9">JBR3-12</strain>
    </source>
</reference>
<feature type="domain" description="Cytochrome c" evidence="7">
    <location>
        <begin position="153"/>
        <end position="232"/>
    </location>
</feature>
<protein>
    <submittedName>
        <fullName evidence="8">C-type cytochrome</fullName>
    </submittedName>
</protein>
<keyword evidence="1 4" id="KW-0349">Heme</keyword>
<evidence type="ECO:0000256" key="4">
    <source>
        <dbReference type="PROSITE-ProRule" id="PRU00433"/>
    </source>
</evidence>
<keyword evidence="6" id="KW-1133">Transmembrane helix</keyword>
<dbReference type="Gene3D" id="6.10.280.130">
    <property type="match status" value="1"/>
</dbReference>
<dbReference type="GO" id="GO:0009055">
    <property type="term" value="F:electron transfer activity"/>
    <property type="evidence" value="ECO:0007669"/>
    <property type="project" value="InterPro"/>
</dbReference>
<accession>A0A7S9Q1J0</accession>
<dbReference type="Proteomes" id="UP000594759">
    <property type="component" value="Chromosome"/>
</dbReference>
<dbReference type="GO" id="GO:0046872">
    <property type="term" value="F:metal ion binding"/>
    <property type="evidence" value="ECO:0007669"/>
    <property type="project" value="UniProtKB-KW"/>
</dbReference>